<keyword evidence="2" id="KW-1185">Reference proteome</keyword>
<organism evidence="1 2">
    <name type="scientific">Mesonia profundi</name>
    <dbReference type="NCBI Taxonomy" id="3070998"/>
    <lineage>
        <taxon>Bacteria</taxon>
        <taxon>Pseudomonadati</taxon>
        <taxon>Bacteroidota</taxon>
        <taxon>Flavobacteriia</taxon>
        <taxon>Flavobacteriales</taxon>
        <taxon>Flavobacteriaceae</taxon>
        <taxon>Mesonia</taxon>
    </lineage>
</organism>
<gene>
    <name evidence="1" type="ORF">RBU60_08960</name>
</gene>
<accession>A0ABU1A1X0</accession>
<dbReference type="RefSeq" id="WP_308864527.1">
    <property type="nucleotide sequence ID" value="NZ_JAVHUL010000021.1"/>
</dbReference>
<protein>
    <submittedName>
        <fullName evidence="1">Uncharacterized protein</fullName>
    </submittedName>
</protein>
<evidence type="ECO:0000313" key="1">
    <source>
        <dbReference type="EMBL" id="MDQ7917704.1"/>
    </source>
</evidence>
<dbReference type="Proteomes" id="UP001230915">
    <property type="component" value="Unassembled WGS sequence"/>
</dbReference>
<dbReference type="EMBL" id="JAVHUL010000021">
    <property type="protein sequence ID" value="MDQ7917704.1"/>
    <property type="molecule type" value="Genomic_DNA"/>
</dbReference>
<comment type="caution">
    <text evidence="1">The sequence shown here is derived from an EMBL/GenBank/DDBJ whole genome shotgun (WGS) entry which is preliminary data.</text>
</comment>
<proteinExistence type="predicted"/>
<reference evidence="1 2" key="1">
    <citation type="submission" date="2023-08" db="EMBL/GenBank/DDBJ databases">
        <title>Mesonia sp. MT50, isolated from deep-sea sediment of the Mariana Trench.</title>
        <authorList>
            <person name="Fu H."/>
        </authorList>
    </citation>
    <scope>NUCLEOTIDE SEQUENCE [LARGE SCALE GENOMIC DNA]</scope>
    <source>
        <strain evidence="1 2">MT50</strain>
    </source>
</reference>
<name>A0ABU1A1X0_9FLAO</name>
<evidence type="ECO:0000313" key="2">
    <source>
        <dbReference type="Proteomes" id="UP001230915"/>
    </source>
</evidence>
<sequence>MRVIKYLLFSLVIISLQSCFNWGGDDDIYVYESQYEPITQARAAFEEEIELQSTRPTSHAGKVYVKEQYILINESEEGFHIYNNINPETPEAIAYLKVPGATDLAIRGNIIFVHHLVDLVAIDFNFYTQTIQGMTRSSNVFPRLNSPDGFRADYFDVPADHVIIGYQLKN</sequence>
<dbReference type="PROSITE" id="PS51257">
    <property type="entry name" value="PROKAR_LIPOPROTEIN"/>
    <property type="match status" value="1"/>
</dbReference>